<sequence length="196" mass="21016" precursor="true">MPKQFFVTAFAIVAYLSLCSSNAMHAELPKTLQASDAKLTLNGSGARTKYLLEMYVAGLYLAQPSSDAAAIVAADAPMAIRLEISSNLVTEEKLVESLNEGFDNATGGKPEPIRKEIDLFRKCLAGKISKGDVLDLVYLPGQGIIVVKNGEKQGAIEGIAFKKALFGVWLSNKPADKDLKREMLLAKGIGGQSLQK</sequence>
<dbReference type="InterPro" id="IPR036298">
    <property type="entry name" value="Chalcone_isomerase_sf"/>
</dbReference>
<evidence type="ECO:0000313" key="4">
    <source>
        <dbReference type="Proteomes" id="UP000317909"/>
    </source>
</evidence>
<keyword evidence="4" id="KW-1185">Reference proteome</keyword>
<dbReference type="Gene3D" id="3.50.70.10">
    <property type="match status" value="1"/>
</dbReference>
<dbReference type="InterPro" id="IPR016087">
    <property type="entry name" value="Chalcone_isomerase"/>
</dbReference>
<dbReference type="RefSeq" id="WP_168206879.1">
    <property type="nucleotide sequence ID" value="NZ_CP036339.1"/>
</dbReference>
<gene>
    <name evidence="3" type="ORF">I41_26850</name>
</gene>
<name>A0A517TYP2_9BACT</name>
<protein>
    <submittedName>
        <fullName evidence="3">Chalcone-flavanone isomerase</fullName>
    </submittedName>
</protein>
<dbReference type="AlphaFoldDB" id="A0A517TYP2"/>
<evidence type="ECO:0000313" key="3">
    <source>
        <dbReference type="EMBL" id="QDT73496.1"/>
    </source>
</evidence>
<keyword evidence="1" id="KW-0732">Signal</keyword>
<dbReference type="Proteomes" id="UP000317909">
    <property type="component" value="Chromosome"/>
</dbReference>
<accession>A0A517TYP2</accession>
<evidence type="ECO:0000259" key="2">
    <source>
        <dbReference type="Pfam" id="PF16036"/>
    </source>
</evidence>
<feature type="signal peptide" evidence="1">
    <location>
        <begin position="1"/>
        <end position="25"/>
    </location>
</feature>
<dbReference type="SUPFAM" id="SSF54626">
    <property type="entry name" value="Chalcone isomerase"/>
    <property type="match status" value="1"/>
</dbReference>
<proteinExistence type="predicted"/>
<organism evidence="3 4">
    <name type="scientific">Lacipirellula limnantheis</name>
    <dbReference type="NCBI Taxonomy" id="2528024"/>
    <lineage>
        <taxon>Bacteria</taxon>
        <taxon>Pseudomonadati</taxon>
        <taxon>Planctomycetota</taxon>
        <taxon>Planctomycetia</taxon>
        <taxon>Pirellulales</taxon>
        <taxon>Lacipirellulaceae</taxon>
        <taxon>Lacipirellula</taxon>
    </lineage>
</organism>
<dbReference type="GO" id="GO:0016872">
    <property type="term" value="F:intramolecular lyase activity"/>
    <property type="evidence" value="ECO:0007669"/>
    <property type="project" value="InterPro"/>
</dbReference>
<feature type="domain" description="Chalcone isomerase" evidence="2">
    <location>
        <begin position="26"/>
        <end position="184"/>
    </location>
</feature>
<dbReference type="KEGG" id="llh:I41_26850"/>
<keyword evidence="3" id="KW-0413">Isomerase</keyword>
<dbReference type="InterPro" id="IPR016088">
    <property type="entry name" value="Chalcone_isomerase_3-sand"/>
</dbReference>
<dbReference type="Pfam" id="PF16036">
    <property type="entry name" value="Chalcone_3"/>
    <property type="match status" value="1"/>
</dbReference>
<feature type="chain" id="PRO_5022175111" evidence="1">
    <location>
        <begin position="26"/>
        <end position="196"/>
    </location>
</feature>
<reference evidence="3 4" key="1">
    <citation type="submission" date="2019-02" db="EMBL/GenBank/DDBJ databases">
        <title>Deep-cultivation of Planctomycetes and their phenomic and genomic characterization uncovers novel biology.</title>
        <authorList>
            <person name="Wiegand S."/>
            <person name="Jogler M."/>
            <person name="Boedeker C."/>
            <person name="Pinto D."/>
            <person name="Vollmers J."/>
            <person name="Rivas-Marin E."/>
            <person name="Kohn T."/>
            <person name="Peeters S.H."/>
            <person name="Heuer A."/>
            <person name="Rast P."/>
            <person name="Oberbeckmann S."/>
            <person name="Bunk B."/>
            <person name="Jeske O."/>
            <person name="Meyerdierks A."/>
            <person name="Storesund J.E."/>
            <person name="Kallscheuer N."/>
            <person name="Luecker S."/>
            <person name="Lage O.M."/>
            <person name="Pohl T."/>
            <person name="Merkel B.J."/>
            <person name="Hornburger P."/>
            <person name="Mueller R.-W."/>
            <person name="Bruemmer F."/>
            <person name="Labrenz M."/>
            <person name="Spormann A.M."/>
            <person name="Op den Camp H."/>
            <person name="Overmann J."/>
            <person name="Amann R."/>
            <person name="Jetten M.S.M."/>
            <person name="Mascher T."/>
            <person name="Medema M.H."/>
            <person name="Devos D.P."/>
            <person name="Kaster A.-K."/>
            <person name="Ovreas L."/>
            <person name="Rohde M."/>
            <person name="Galperin M.Y."/>
            <person name="Jogler C."/>
        </authorList>
    </citation>
    <scope>NUCLEOTIDE SEQUENCE [LARGE SCALE GENOMIC DNA]</scope>
    <source>
        <strain evidence="3 4">I41</strain>
    </source>
</reference>
<dbReference type="EMBL" id="CP036339">
    <property type="protein sequence ID" value="QDT73496.1"/>
    <property type="molecule type" value="Genomic_DNA"/>
</dbReference>
<evidence type="ECO:0000256" key="1">
    <source>
        <dbReference type="SAM" id="SignalP"/>
    </source>
</evidence>